<dbReference type="GO" id="GO:0046872">
    <property type="term" value="F:metal ion binding"/>
    <property type="evidence" value="ECO:0007669"/>
    <property type="project" value="UniProtKB-KW"/>
</dbReference>
<evidence type="ECO:0000256" key="1">
    <source>
        <dbReference type="ARBA" id="ARBA00004496"/>
    </source>
</evidence>
<dbReference type="Proteomes" id="UP000556436">
    <property type="component" value="Unassembled WGS sequence"/>
</dbReference>
<accession>A0A7W7PGL6</accession>
<dbReference type="SUPFAM" id="SSF140864">
    <property type="entry name" value="TROVE domain-like"/>
    <property type="match status" value="1"/>
</dbReference>
<dbReference type="RefSeq" id="WP_184737012.1">
    <property type="nucleotide sequence ID" value="NZ_BMRW01000002.1"/>
</dbReference>
<evidence type="ECO:0000259" key="8">
    <source>
        <dbReference type="PROSITE" id="PS50988"/>
    </source>
</evidence>
<dbReference type="InterPro" id="IPR008858">
    <property type="entry name" value="TROVE_dom"/>
</dbReference>
<organism evidence="9 10">
    <name type="scientific">Streptomyces netropsis</name>
    <name type="common">Streptoverticillium netropsis</name>
    <dbReference type="NCBI Taxonomy" id="55404"/>
    <lineage>
        <taxon>Bacteria</taxon>
        <taxon>Bacillati</taxon>
        <taxon>Actinomycetota</taxon>
        <taxon>Actinomycetes</taxon>
        <taxon>Kitasatosporales</taxon>
        <taxon>Streptomycetaceae</taxon>
        <taxon>Streptomyces</taxon>
    </lineage>
</organism>
<dbReference type="Gene3D" id="3.40.50.410">
    <property type="entry name" value="von Willebrand factor, type A domain"/>
    <property type="match status" value="1"/>
</dbReference>
<evidence type="ECO:0000256" key="3">
    <source>
        <dbReference type="ARBA" id="ARBA00022490"/>
    </source>
</evidence>
<comment type="caution">
    <text evidence="9">The sequence shown here is derived from an EMBL/GenBank/DDBJ whole genome shotgun (WGS) entry which is preliminary data.</text>
</comment>
<gene>
    <name evidence="9" type="ORF">FHS38_005037</name>
</gene>
<evidence type="ECO:0000313" key="9">
    <source>
        <dbReference type="EMBL" id="MBB4888962.1"/>
    </source>
</evidence>
<reference evidence="9 10" key="1">
    <citation type="submission" date="2020-08" db="EMBL/GenBank/DDBJ databases">
        <title>Genomic Encyclopedia of Type Strains, Phase III (KMG-III): the genomes of soil and plant-associated and newly described type strains.</title>
        <authorList>
            <person name="Whitman W."/>
        </authorList>
    </citation>
    <scope>NUCLEOTIDE SEQUENCE [LARGE SCALE GENOMIC DNA]</scope>
    <source>
        <strain evidence="9 10">CECT 3265</strain>
    </source>
</reference>
<keyword evidence="5" id="KW-0694">RNA-binding</keyword>
<evidence type="ECO:0000256" key="4">
    <source>
        <dbReference type="ARBA" id="ARBA00022723"/>
    </source>
</evidence>
<evidence type="ECO:0000256" key="7">
    <source>
        <dbReference type="SAM" id="MobiDB-lite"/>
    </source>
</evidence>
<dbReference type="GO" id="GO:0003723">
    <property type="term" value="F:RNA binding"/>
    <property type="evidence" value="ECO:0007669"/>
    <property type="project" value="UniProtKB-KW"/>
</dbReference>
<proteinExistence type="inferred from homology"/>
<dbReference type="AlphaFoldDB" id="A0A7W7PGL6"/>
<protein>
    <recommendedName>
        <fullName evidence="8">TROVE domain-containing protein</fullName>
    </recommendedName>
</protein>
<keyword evidence="4" id="KW-0479">Metal-binding</keyword>
<sequence length="545" mass="60196">MARFNTRTTRPAATSPIVSEQSPSTRTYEGAAGYARSAKSELFLLAVGNLVGTDTFYEKADERDDRYARLVRELAMADPEWTVDFLRWLRGPGNMRTAALVGAAEFTAERISRQAPGYSRQAVDAVLQRADEPGELLGYWTSRYGRNLPKPVKRGTADAVRRLYTERALLKYDTDSKGYRFGDVLNLVHPAPAADKPWQGELFRHALDRRKGRDEAIPESLTTLRKRSELMAVPVASRRELLSAAGEGNPLEGAGMTWEALAGWLQGPMDAAAWESVIPSMGLMALVRNLRNFDEAGVGDEVAERIVARLRDPEQIARSRMLPFRFWAAYKHTESLRWAHGLERALDASLANLPALSGRTLILVDRSPSMFPGAWYSTPNRSDITLAEQAAVFGAGLALRAEKPTLVEFGMRSAEVRVPKGGSMLRLVGEFGRIDGTDIPTAVKKHYDRHDRVVVVTDEQTRPGWLPSNCANHGGLPETLIDDLIPGHVPVYMWNMAGYRPGAMPSGSGNRHALGGLTDAAFRMIPLLEAGRHARWPWEDGVRGA</sequence>
<dbReference type="PANTHER" id="PTHR14202">
    <property type="entry name" value="60 KDA RIBONUCLEOPROTEIN SSA/RO"/>
    <property type="match status" value="1"/>
</dbReference>
<evidence type="ECO:0000256" key="2">
    <source>
        <dbReference type="ARBA" id="ARBA00007814"/>
    </source>
</evidence>
<dbReference type="PANTHER" id="PTHR14202:SF0">
    <property type="entry name" value="RNA-BINDING PROTEIN RO60"/>
    <property type="match status" value="1"/>
</dbReference>
<comment type="similarity">
    <text evidence="2">Belongs to the Ro 60 kDa family.</text>
</comment>
<keyword evidence="3" id="KW-0963">Cytoplasm</keyword>
<dbReference type="PROSITE" id="PS50988">
    <property type="entry name" value="TROVE"/>
    <property type="match status" value="1"/>
</dbReference>
<feature type="region of interest" description="Disordered" evidence="7">
    <location>
        <begin position="1"/>
        <end position="24"/>
    </location>
</feature>
<evidence type="ECO:0000256" key="6">
    <source>
        <dbReference type="ARBA" id="ARBA00023274"/>
    </source>
</evidence>
<dbReference type="InterPro" id="IPR037214">
    <property type="entry name" value="TROVE_dom_sf"/>
</dbReference>
<comment type="subcellular location">
    <subcellularLocation>
        <location evidence="1">Cytoplasm</location>
    </subcellularLocation>
</comment>
<evidence type="ECO:0000256" key="5">
    <source>
        <dbReference type="ARBA" id="ARBA00022884"/>
    </source>
</evidence>
<dbReference type="Pfam" id="PF05731">
    <property type="entry name" value="TROVE"/>
    <property type="match status" value="1"/>
</dbReference>
<feature type="domain" description="TROVE" evidence="8">
    <location>
        <begin position="25"/>
        <end position="358"/>
    </location>
</feature>
<keyword evidence="6" id="KW-0687">Ribonucleoprotein</keyword>
<keyword evidence="10" id="KW-1185">Reference proteome</keyword>
<dbReference type="GO" id="GO:0005737">
    <property type="term" value="C:cytoplasm"/>
    <property type="evidence" value="ECO:0007669"/>
    <property type="project" value="UniProtKB-SubCell"/>
</dbReference>
<name>A0A7W7PGL6_STRNE</name>
<dbReference type="InterPro" id="IPR036465">
    <property type="entry name" value="vWFA_dom_sf"/>
</dbReference>
<dbReference type="InterPro" id="IPR040322">
    <property type="entry name" value="TROVE2"/>
</dbReference>
<evidence type="ECO:0000313" key="10">
    <source>
        <dbReference type="Proteomes" id="UP000556436"/>
    </source>
</evidence>
<dbReference type="GO" id="GO:1990904">
    <property type="term" value="C:ribonucleoprotein complex"/>
    <property type="evidence" value="ECO:0007669"/>
    <property type="project" value="UniProtKB-KW"/>
</dbReference>
<dbReference type="EMBL" id="JACHJG010000011">
    <property type="protein sequence ID" value="MBB4888962.1"/>
    <property type="molecule type" value="Genomic_DNA"/>
</dbReference>